<proteinExistence type="predicted"/>
<sequence>MTSSCQHVKLI</sequence>
<accession>A0A2P2NUF8</accession>
<organism evidence="1">
    <name type="scientific">Rhizophora mucronata</name>
    <name type="common">Asiatic mangrove</name>
    <dbReference type="NCBI Taxonomy" id="61149"/>
    <lineage>
        <taxon>Eukaryota</taxon>
        <taxon>Viridiplantae</taxon>
        <taxon>Streptophyta</taxon>
        <taxon>Embryophyta</taxon>
        <taxon>Tracheophyta</taxon>
        <taxon>Spermatophyta</taxon>
        <taxon>Magnoliopsida</taxon>
        <taxon>eudicotyledons</taxon>
        <taxon>Gunneridae</taxon>
        <taxon>Pentapetalae</taxon>
        <taxon>rosids</taxon>
        <taxon>fabids</taxon>
        <taxon>Malpighiales</taxon>
        <taxon>Rhizophoraceae</taxon>
        <taxon>Rhizophora</taxon>
    </lineage>
</organism>
<reference evidence="1" key="1">
    <citation type="submission" date="2018-02" db="EMBL/GenBank/DDBJ databases">
        <title>Rhizophora mucronata_Transcriptome.</title>
        <authorList>
            <person name="Meera S.P."/>
            <person name="Sreeshan A."/>
            <person name="Augustine A."/>
        </authorList>
    </citation>
    <scope>NUCLEOTIDE SEQUENCE</scope>
    <source>
        <tissue evidence="1">Leaf</tissue>
    </source>
</reference>
<name>A0A2P2NUF8_RHIMU</name>
<dbReference type="EMBL" id="GGEC01065642">
    <property type="protein sequence ID" value="MBX46126.1"/>
    <property type="molecule type" value="Transcribed_RNA"/>
</dbReference>
<evidence type="ECO:0000313" key="1">
    <source>
        <dbReference type="EMBL" id="MBX46126.1"/>
    </source>
</evidence>
<protein>
    <submittedName>
        <fullName evidence="1">Uncharacterized protein</fullName>
    </submittedName>
</protein>